<gene>
    <name evidence="2" type="ORF">AAA081_07830</name>
</gene>
<dbReference type="EMBL" id="JBBNPS010000028">
    <property type="protein sequence ID" value="MEQ3354198.1"/>
    <property type="molecule type" value="Genomic_DNA"/>
</dbReference>
<dbReference type="NCBIfam" id="TIGR00762">
    <property type="entry name" value="DegV"/>
    <property type="match status" value="1"/>
</dbReference>
<dbReference type="Gene3D" id="3.30.1180.10">
    <property type="match status" value="1"/>
</dbReference>
<dbReference type="InterPro" id="IPR043168">
    <property type="entry name" value="DegV_C"/>
</dbReference>
<dbReference type="InterPro" id="IPR003797">
    <property type="entry name" value="DegV"/>
</dbReference>
<comment type="caution">
    <text evidence="2">The sequence shown here is derived from an EMBL/GenBank/DDBJ whole genome shotgun (WGS) entry which is preliminary data.</text>
</comment>
<keyword evidence="3" id="KW-1185">Reference proteome</keyword>
<dbReference type="PANTHER" id="PTHR33434">
    <property type="entry name" value="DEGV DOMAIN-CONTAINING PROTEIN DR_1986-RELATED"/>
    <property type="match status" value="1"/>
</dbReference>
<dbReference type="PROSITE" id="PS51482">
    <property type="entry name" value="DEGV"/>
    <property type="match status" value="1"/>
</dbReference>
<evidence type="ECO:0000256" key="1">
    <source>
        <dbReference type="ARBA" id="ARBA00023121"/>
    </source>
</evidence>
<name>A0ABV1J7M3_9FIRM</name>
<dbReference type="Proteomes" id="UP001481872">
    <property type="component" value="Unassembled WGS sequence"/>
</dbReference>
<dbReference type="InterPro" id="IPR050270">
    <property type="entry name" value="DegV_domain_contain"/>
</dbReference>
<dbReference type="SUPFAM" id="SSF82549">
    <property type="entry name" value="DAK1/DegV-like"/>
    <property type="match status" value="1"/>
</dbReference>
<reference evidence="2 3" key="1">
    <citation type="submission" date="2024-04" db="EMBL/GenBank/DDBJ databases">
        <title>Human intestinal bacterial collection.</title>
        <authorList>
            <person name="Pauvert C."/>
            <person name="Hitch T.C.A."/>
            <person name="Clavel T."/>
        </authorList>
    </citation>
    <scope>NUCLEOTIDE SEQUENCE [LARGE SCALE GENOMIC DNA]</scope>
    <source>
        <strain evidence="2 3">CLA-SR-H026</strain>
    </source>
</reference>
<dbReference type="Gene3D" id="3.40.50.10170">
    <property type="match status" value="1"/>
</dbReference>
<accession>A0ABV1J7M3</accession>
<evidence type="ECO:0000313" key="2">
    <source>
        <dbReference type="EMBL" id="MEQ3354198.1"/>
    </source>
</evidence>
<evidence type="ECO:0000313" key="3">
    <source>
        <dbReference type="Proteomes" id="UP001481872"/>
    </source>
</evidence>
<protein>
    <submittedName>
        <fullName evidence="2">DegV family protein</fullName>
    </submittedName>
</protein>
<dbReference type="PANTHER" id="PTHR33434:SF2">
    <property type="entry name" value="FATTY ACID-BINDING PROTEIN TM_1468"/>
    <property type="match status" value="1"/>
</dbReference>
<organism evidence="2 3">
    <name type="scientific">Aedoeadaptatus acetigenes</name>
    <dbReference type="NCBI Taxonomy" id="2981723"/>
    <lineage>
        <taxon>Bacteria</taxon>
        <taxon>Bacillati</taxon>
        <taxon>Bacillota</taxon>
        <taxon>Tissierellia</taxon>
        <taxon>Tissierellales</taxon>
        <taxon>Peptoniphilaceae</taxon>
        <taxon>Aedoeadaptatus</taxon>
    </lineage>
</organism>
<dbReference type="RefSeq" id="WP_148472076.1">
    <property type="nucleotide sequence ID" value="NZ_JAOQJD010000003.1"/>
</dbReference>
<dbReference type="Pfam" id="PF02645">
    <property type="entry name" value="DegV"/>
    <property type="match status" value="1"/>
</dbReference>
<proteinExistence type="predicted"/>
<keyword evidence="1" id="KW-0446">Lipid-binding</keyword>
<sequence length="289" mass="31466">MTNYEIITDGALNVNPSFVDPSDFRMIPMVVSMDDEEFLIGENTPSDVISAFYRDIRDSVATTSQISLSIYEAYFQKFLNEGRDVLYLSLSGGISATYTQALLAKKSLLNQYPGRSVACIDTKNCGPAGAFLVKRAVSNRARGLSLQENEQDLLNYLERVVFTGLITNLDHLRRSGRASGGMALLGSALNIKPILLMNDDGDLIVSDKARGTKQAAKRLVQTLQGSMDPDETTVLLSHGDDEKLALTVKETILEKTPATDVYVDVLTPVVSAHIGQGALGMSFIQKIAH</sequence>